<feature type="transmembrane region" description="Helical" evidence="1">
    <location>
        <begin position="24"/>
        <end position="47"/>
    </location>
</feature>
<organism evidence="2">
    <name type="scientific">marine sediment metagenome</name>
    <dbReference type="NCBI Taxonomy" id="412755"/>
    <lineage>
        <taxon>unclassified sequences</taxon>
        <taxon>metagenomes</taxon>
        <taxon>ecological metagenomes</taxon>
    </lineage>
</organism>
<keyword evidence="1" id="KW-1133">Transmembrane helix</keyword>
<dbReference type="AlphaFoldDB" id="A0A0F8YSN8"/>
<dbReference type="EMBL" id="LAZR01051782">
    <property type="protein sequence ID" value="KKK84427.1"/>
    <property type="molecule type" value="Genomic_DNA"/>
</dbReference>
<comment type="caution">
    <text evidence="2">The sequence shown here is derived from an EMBL/GenBank/DDBJ whole genome shotgun (WGS) entry which is preliminary data.</text>
</comment>
<keyword evidence="1" id="KW-0472">Membrane</keyword>
<proteinExistence type="predicted"/>
<accession>A0A0F8YSN8</accession>
<keyword evidence="1" id="KW-0812">Transmembrane</keyword>
<evidence type="ECO:0000256" key="1">
    <source>
        <dbReference type="SAM" id="Phobius"/>
    </source>
</evidence>
<gene>
    <name evidence="2" type="ORF">LCGC14_2783450</name>
</gene>
<name>A0A0F8YSN8_9ZZZZ</name>
<evidence type="ECO:0000313" key="2">
    <source>
        <dbReference type="EMBL" id="KKK84427.1"/>
    </source>
</evidence>
<evidence type="ECO:0008006" key="3">
    <source>
        <dbReference type="Google" id="ProtNLM"/>
    </source>
</evidence>
<sequence>MNNDYFKSSKNNISSRRKNQRKKYAVIIISLIVIISLVSIPVVIYAYNTIRNLLGYDPELHCEDLPDIETVRQIVEDHQDVIQEIENTNPENVWVVIHERCNGKGELHIYYDTVYNKEKILEIIGAETFFGIPYRLFNV</sequence>
<reference evidence="2" key="1">
    <citation type="journal article" date="2015" name="Nature">
        <title>Complex archaea that bridge the gap between prokaryotes and eukaryotes.</title>
        <authorList>
            <person name="Spang A."/>
            <person name="Saw J.H."/>
            <person name="Jorgensen S.L."/>
            <person name="Zaremba-Niedzwiedzka K."/>
            <person name="Martijn J."/>
            <person name="Lind A.E."/>
            <person name="van Eijk R."/>
            <person name="Schleper C."/>
            <person name="Guy L."/>
            <person name="Ettema T.J."/>
        </authorList>
    </citation>
    <scope>NUCLEOTIDE SEQUENCE</scope>
</reference>
<protein>
    <recommendedName>
        <fullName evidence="3">DUF3139 domain-containing protein</fullName>
    </recommendedName>
</protein>